<protein>
    <submittedName>
        <fullName evidence="3">Uncharacterized protein</fullName>
    </submittedName>
</protein>
<dbReference type="PROSITE" id="PS50297">
    <property type="entry name" value="ANK_REP_REGION"/>
    <property type="match status" value="2"/>
</dbReference>
<dbReference type="Proteomes" id="UP001337655">
    <property type="component" value="Unassembled WGS sequence"/>
</dbReference>
<dbReference type="Pfam" id="PF00023">
    <property type="entry name" value="Ank"/>
    <property type="match status" value="1"/>
</dbReference>
<name>A0AAV9PDR5_9PEZI</name>
<dbReference type="SMART" id="SM00248">
    <property type="entry name" value="ANK"/>
    <property type="match status" value="8"/>
</dbReference>
<gene>
    <name evidence="3" type="ORF">LTR77_003437</name>
</gene>
<keyword evidence="4" id="KW-1185">Reference proteome</keyword>
<feature type="repeat" description="ANK" evidence="1">
    <location>
        <begin position="257"/>
        <end position="286"/>
    </location>
</feature>
<feature type="repeat" description="ANK" evidence="1">
    <location>
        <begin position="189"/>
        <end position="221"/>
    </location>
</feature>
<evidence type="ECO:0000256" key="1">
    <source>
        <dbReference type="PROSITE-ProRule" id="PRU00023"/>
    </source>
</evidence>
<dbReference type="InterPro" id="IPR036770">
    <property type="entry name" value="Ankyrin_rpt-contain_sf"/>
</dbReference>
<feature type="repeat" description="ANK" evidence="1">
    <location>
        <begin position="156"/>
        <end position="188"/>
    </location>
</feature>
<dbReference type="PANTHER" id="PTHR24118">
    <property type="entry name" value="POTE ANKYRIN DOMAIN"/>
    <property type="match status" value="1"/>
</dbReference>
<dbReference type="InterPro" id="IPR002110">
    <property type="entry name" value="Ankyrin_rpt"/>
</dbReference>
<dbReference type="SUPFAM" id="SSF48403">
    <property type="entry name" value="Ankyrin repeat"/>
    <property type="match status" value="1"/>
</dbReference>
<organism evidence="3 4">
    <name type="scientific">Saxophila tyrrhenica</name>
    <dbReference type="NCBI Taxonomy" id="1690608"/>
    <lineage>
        <taxon>Eukaryota</taxon>
        <taxon>Fungi</taxon>
        <taxon>Dikarya</taxon>
        <taxon>Ascomycota</taxon>
        <taxon>Pezizomycotina</taxon>
        <taxon>Dothideomycetes</taxon>
        <taxon>Dothideomycetidae</taxon>
        <taxon>Mycosphaerellales</taxon>
        <taxon>Extremaceae</taxon>
        <taxon>Saxophila</taxon>
    </lineage>
</organism>
<evidence type="ECO:0000313" key="3">
    <source>
        <dbReference type="EMBL" id="KAK5171801.1"/>
    </source>
</evidence>
<keyword evidence="1" id="KW-0040">ANK repeat</keyword>
<evidence type="ECO:0000256" key="2">
    <source>
        <dbReference type="SAM" id="MobiDB-lite"/>
    </source>
</evidence>
<dbReference type="GeneID" id="89924784"/>
<dbReference type="Gene3D" id="1.25.40.20">
    <property type="entry name" value="Ankyrin repeat-containing domain"/>
    <property type="match status" value="3"/>
</dbReference>
<dbReference type="PROSITE" id="PS50088">
    <property type="entry name" value="ANK_REPEAT"/>
    <property type="match status" value="3"/>
</dbReference>
<reference evidence="3 4" key="1">
    <citation type="submission" date="2023-08" db="EMBL/GenBank/DDBJ databases">
        <title>Black Yeasts Isolated from many extreme environments.</title>
        <authorList>
            <person name="Coleine C."/>
            <person name="Stajich J.E."/>
            <person name="Selbmann L."/>
        </authorList>
    </citation>
    <scope>NUCLEOTIDE SEQUENCE [LARGE SCALE GENOMIC DNA]</scope>
    <source>
        <strain evidence="3 4">CCFEE 5935</strain>
    </source>
</reference>
<accession>A0AAV9PDR5</accession>
<dbReference type="PANTHER" id="PTHR24118:SF99">
    <property type="entry name" value="POTE ANKYRIN DOMAIN FAMILY MEMBER 3C-RELATED"/>
    <property type="match status" value="1"/>
</dbReference>
<feature type="region of interest" description="Disordered" evidence="2">
    <location>
        <begin position="426"/>
        <end position="458"/>
    </location>
</feature>
<evidence type="ECO:0000313" key="4">
    <source>
        <dbReference type="Proteomes" id="UP001337655"/>
    </source>
</evidence>
<sequence>MLSSTSGDLAGPGASLHLKVPVIARDLTVFYAVEQGNLHFVKQALSVRRASPQTISGSGKTLLHWAAGKAEWGIYELLCSVGFDEAWEDEDQMSPLDHLLQLWPKSPRLAESIGSTVDTTRFTSLHEAVVFQANRSSSLTEFMEHNYADVNVGDKTGMTPLHWATRRGDLAGVNLLLSWKADPNRQDTRGCTALHYACRKRVPMIAKALLNAGSQVGMTDNDGRPPHFSLQDTKDDMLDTLLKHGANINHFSHLWGTALHYAAFMGRAGVCSLFVERGLDINASAPNGWKPIDHAVFENSVGCVSALLSAAEWAKRSIDWSAGPNGRNVLHHAAIYAGVGVFDVLAATELVGLDPLAANKNGEPPAVNFCRHRDANCAIIRDDPATEKAAWWNLMESACRRNNVDPFDIPEYCEYRRELKALNGSNVEIGEGGGDGDEDDDEEFVDAPTSIVEAEAVQ</sequence>
<comment type="caution">
    <text evidence="3">The sequence shown here is derived from an EMBL/GenBank/DDBJ whole genome shotgun (WGS) entry which is preliminary data.</text>
</comment>
<proteinExistence type="predicted"/>
<dbReference type="RefSeq" id="XP_064660645.1">
    <property type="nucleotide sequence ID" value="XM_064800694.1"/>
</dbReference>
<feature type="compositionally biased region" description="Acidic residues" evidence="2">
    <location>
        <begin position="434"/>
        <end position="445"/>
    </location>
</feature>
<dbReference type="Pfam" id="PF12796">
    <property type="entry name" value="Ank_2"/>
    <property type="match status" value="1"/>
</dbReference>
<dbReference type="EMBL" id="JAVRRT010000005">
    <property type="protein sequence ID" value="KAK5171801.1"/>
    <property type="molecule type" value="Genomic_DNA"/>
</dbReference>
<dbReference type="AlphaFoldDB" id="A0AAV9PDR5"/>